<feature type="domain" description="DNA helicase Pif1-like DEAD-box helicase" evidence="2">
    <location>
        <begin position="172"/>
        <end position="320"/>
    </location>
</feature>
<evidence type="ECO:0000313" key="4">
    <source>
        <dbReference type="Proteomes" id="UP000054481"/>
    </source>
</evidence>
<organism evidence="3 4">
    <name type="scientific">Hirsutella minnesotensis 3608</name>
    <dbReference type="NCBI Taxonomy" id="1043627"/>
    <lineage>
        <taxon>Eukaryota</taxon>
        <taxon>Fungi</taxon>
        <taxon>Dikarya</taxon>
        <taxon>Ascomycota</taxon>
        <taxon>Pezizomycotina</taxon>
        <taxon>Sordariomycetes</taxon>
        <taxon>Hypocreomycetidae</taxon>
        <taxon>Hypocreales</taxon>
        <taxon>Ophiocordycipitaceae</taxon>
        <taxon>Hirsutella</taxon>
    </lineage>
</organism>
<dbReference type="GO" id="GO:0000723">
    <property type="term" value="P:telomere maintenance"/>
    <property type="evidence" value="ECO:0007669"/>
    <property type="project" value="InterPro"/>
</dbReference>
<dbReference type="GO" id="GO:0016887">
    <property type="term" value="F:ATP hydrolysis activity"/>
    <property type="evidence" value="ECO:0007669"/>
    <property type="project" value="RHEA"/>
</dbReference>
<protein>
    <recommendedName>
        <fullName evidence="1">ATP-dependent DNA helicase</fullName>
        <ecNumber evidence="1">5.6.2.3</ecNumber>
    </recommendedName>
</protein>
<keyword evidence="1" id="KW-0234">DNA repair</keyword>
<name>A0A0F7ZZF5_9HYPO</name>
<dbReference type="Pfam" id="PF05970">
    <property type="entry name" value="PIF1"/>
    <property type="match status" value="1"/>
</dbReference>
<keyword evidence="1" id="KW-0067">ATP-binding</keyword>
<dbReference type="GO" id="GO:0005524">
    <property type="term" value="F:ATP binding"/>
    <property type="evidence" value="ECO:0007669"/>
    <property type="project" value="UniProtKB-KW"/>
</dbReference>
<dbReference type="EMBL" id="KQ030528">
    <property type="protein sequence ID" value="KJZ74132.1"/>
    <property type="molecule type" value="Genomic_DNA"/>
</dbReference>
<dbReference type="Gene3D" id="3.40.50.300">
    <property type="entry name" value="P-loop containing nucleotide triphosphate hydrolases"/>
    <property type="match status" value="1"/>
</dbReference>
<evidence type="ECO:0000313" key="3">
    <source>
        <dbReference type="EMBL" id="KJZ74132.1"/>
    </source>
</evidence>
<keyword evidence="1" id="KW-0547">Nucleotide-binding</keyword>
<dbReference type="EC" id="5.6.2.3" evidence="1"/>
<dbReference type="PANTHER" id="PTHR47642">
    <property type="entry name" value="ATP-DEPENDENT DNA HELICASE"/>
    <property type="match status" value="1"/>
</dbReference>
<sequence length="685" mass="76362">MALMQQLCRFHQSALCSTTELEASVIPEQGVRRVSMPGRAFSGIALPPQDQVRAIKSQQISASKERERMIQGIQTTLTARESDRRAALRRVMTGFGEDDIEMTLADSDGTASDAEAGMRVQLGPSTSFFAAGRELATRLTLNKRQSIAFLLICRQLDLMRQTDRGDVGQLCQFVGGEGGTGKSRIIEALVELFGGKGLSHRLLITATSGTAAAQINGITIHSACGFTKDQGAGGANMAKDLDGVRLPKLAGRFIHGQSRMDWQEKDVLVIDEVSMLGARTLHAVNEQLRRLRGSKEDFGGIPIVLFCGDFHQFRPVQERSILLPSAAISWDEDNSFRAEQRHQHDKAHALWKRFTTVVMLDEQMRAAGDPELQRLLKRIRRGVQDRTDLDLLNSRCYREGRRIPWETGITVVTPLNRNRWNLNMEASLAFRVQRRSTMRIFISEHRWKEELPTEEEAIMMLNQGDDSAIPVPAVFMFAAGMPVVVNHNTHQGLKLVNGASYTAVEVIIDKAYPGHRISAEITIHFGPPAGIILASATTRDLHFVGMPPGTILLTPMSVRIYRQRKRPWQRNEVSRKGLPCAAAFACTDYKVQGRTLERVALELRGTRTTKVDGMIVAAQCDPYSLYVQLSRCRTLDGIMLVSKVRERDLVGNRVPVDMTAAQARLEVLSERTVEEASRWLEGVDR</sequence>
<dbReference type="OrthoDB" id="4927936at2759"/>
<dbReference type="InterPro" id="IPR010285">
    <property type="entry name" value="DNA_helicase_pif1-like_DEAD"/>
</dbReference>
<dbReference type="GO" id="GO:0006310">
    <property type="term" value="P:DNA recombination"/>
    <property type="evidence" value="ECO:0007669"/>
    <property type="project" value="UniProtKB-KW"/>
</dbReference>
<evidence type="ECO:0000259" key="2">
    <source>
        <dbReference type="Pfam" id="PF05970"/>
    </source>
</evidence>
<dbReference type="GO" id="GO:0006281">
    <property type="term" value="P:DNA repair"/>
    <property type="evidence" value="ECO:0007669"/>
    <property type="project" value="UniProtKB-KW"/>
</dbReference>
<dbReference type="Proteomes" id="UP000054481">
    <property type="component" value="Unassembled WGS sequence"/>
</dbReference>
<keyword evidence="1" id="KW-0227">DNA damage</keyword>
<dbReference type="SUPFAM" id="SSF52540">
    <property type="entry name" value="P-loop containing nucleoside triphosphate hydrolases"/>
    <property type="match status" value="2"/>
</dbReference>
<keyword evidence="1" id="KW-0347">Helicase</keyword>
<dbReference type="InterPro" id="IPR027417">
    <property type="entry name" value="P-loop_NTPase"/>
</dbReference>
<comment type="similarity">
    <text evidence="1">Belongs to the helicase family.</text>
</comment>
<keyword evidence="1" id="KW-0378">Hydrolase</keyword>
<proteinExistence type="inferred from homology"/>
<reference evidence="3 4" key="1">
    <citation type="journal article" date="2014" name="Genome Biol. Evol.">
        <title>Comparative genomics and transcriptomics analyses reveal divergent lifestyle features of nematode endoparasitic fungus Hirsutella minnesotensis.</title>
        <authorList>
            <person name="Lai Y."/>
            <person name="Liu K."/>
            <person name="Zhang X."/>
            <person name="Zhang X."/>
            <person name="Li K."/>
            <person name="Wang N."/>
            <person name="Shu C."/>
            <person name="Wu Y."/>
            <person name="Wang C."/>
            <person name="Bushley K.E."/>
            <person name="Xiang M."/>
            <person name="Liu X."/>
        </authorList>
    </citation>
    <scope>NUCLEOTIDE SEQUENCE [LARGE SCALE GENOMIC DNA]</scope>
    <source>
        <strain evidence="3 4">3608</strain>
    </source>
</reference>
<evidence type="ECO:0000256" key="1">
    <source>
        <dbReference type="RuleBase" id="RU363044"/>
    </source>
</evidence>
<accession>A0A0F7ZZF5</accession>
<comment type="cofactor">
    <cofactor evidence="1">
        <name>Mg(2+)</name>
        <dbReference type="ChEBI" id="CHEBI:18420"/>
    </cofactor>
</comment>
<keyword evidence="4" id="KW-1185">Reference proteome</keyword>
<gene>
    <name evidence="3" type="ORF">HIM_06363</name>
</gene>
<dbReference type="GO" id="GO:0043139">
    <property type="term" value="F:5'-3' DNA helicase activity"/>
    <property type="evidence" value="ECO:0007669"/>
    <property type="project" value="UniProtKB-EC"/>
</dbReference>
<dbReference type="AlphaFoldDB" id="A0A0F7ZZF5"/>
<keyword evidence="1" id="KW-0233">DNA recombination</keyword>
<comment type="catalytic activity">
    <reaction evidence="1">
        <text>ATP + H2O = ADP + phosphate + H(+)</text>
        <dbReference type="Rhea" id="RHEA:13065"/>
        <dbReference type="ChEBI" id="CHEBI:15377"/>
        <dbReference type="ChEBI" id="CHEBI:15378"/>
        <dbReference type="ChEBI" id="CHEBI:30616"/>
        <dbReference type="ChEBI" id="CHEBI:43474"/>
        <dbReference type="ChEBI" id="CHEBI:456216"/>
        <dbReference type="EC" id="5.6.2.3"/>
    </reaction>
</comment>
<dbReference type="InterPro" id="IPR051055">
    <property type="entry name" value="PIF1_helicase"/>
</dbReference>